<dbReference type="InterPro" id="IPR003675">
    <property type="entry name" value="Rce1/LyrA-like_dom"/>
</dbReference>
<dbReference type="AlphaFoldDB" id="A0A7R7ID08"/>
<evidence type="ECO:0000313" key="3">
    <source>
        <dbReference type="EMBL" id="BCN30411.1"/>
    </source>
</evidence>
<keyword evidence="1" id="KW-0472">Membrane</keyword>
<name>A0A7R7ID08_9FIRM</name>
<dbReference type="GO" id="GO:0080120">
    <property type="term" value="P:CAAX-box protein maturation"/>
    <property type="evidence" value="ECO:0007669"/>
    <property type="project" value="UniProtKB-ARBA"/>
</dbReference>
<dbReference type="RefSeq" id="WP_271715633.1">
    <property type="nucleotide sequence ID" value="NZ_AP024169.1"/>
</dbReference>
<keyword evidence="4" id="KW-1185">Reference proteome</keyword>
<organism evidence="3 4">
    <name type="scientific">Anaeromicropila herbilytica</name>
    <dbReference type="NCBI Taxonomy" id="2785025"/>
    <lineage>
        <taxon>Bacteria</taxon>
        <taxon>Bacillati</taxon>
        <taxon>Bacillota</taxon>
        <taxon>Clostridia</taxon>
        <taxon>Lachnospirales</taxon>
        <taxon>Lachnospiraceae</taxon>
        <taxon>Anaeromicropila</taxon>
    </lineage>
</organism>
<feature type="transmembrane region" description="Helical" evidence="1">
    <location>
        <begin position="203"/>
        <end position="228"/>
    </location>
</feature>
<evidence type="ECO:0000259" key="2">
    <source>
        <dbReference type="Pfam" id="PF02517"/>
    </source>
</evidence>
<sequence length="238" mass="27688">MSLFKKNNYLIIPILTGVFDFIWFYFIIYFAHKNNLLFSINEVTWNTITTKFLIDFLAMLFIPSIIIIACKKQLSDFQLCMNSKYEIMALLGVMTILFILHNEFGILGLYRFFFYLVVIAFGEEFIYRGFIYNKIKSNSKYLAIIISGTLWGIMHSILPSIVSNANLPQFILSICSEIGGGILIGWYYIYLLEKSKSLWIPTLVHAIIDYSVSYIGTIVAIIIFFYFLKKSRTEKYNS</sequence>
<dbReference type="EMBL" id="AP024169">
    <property type="protein sequence ID" value="BCN30411.1"/>
    <property type="molecule type" value="Genomic_DNA"/>
</dbReference>
<feature type="transmembrane region" description="Helical" evidence="1">
    <location>
        <begin position="141"/>
        <end position="158"/>
    </location>
</feature>
<dbReference type="Pfam" id="PF02517">
    <property type="entry name" value="Rce1-like"/>
    <property type="match status" value="1"/>
</dbReference>
<feature type="domain" description="CAAX prenyl protease 2/Lysostaphin resistance protein A-like" evidence="2">
    <location>
        <begin position="109"/>
        <end position="210"/>
    </location>
</feature>
<feature type="transmembrane region" description="Helical" evidence="1">
    <location>
        <begin position="9"/>
        <end position="32"/>
    </location>
</feature>
<feature type="transmembrane region" description="Helical" evidence="1">
    <location>
        <begin position="82"/>
        <end position="100"/>
    </location>
</feature>
<evidence type="ECO:0000313" key="4">
    <source>
        <dbReference type="Proteomes" id="UP000595897"/>
    </source>
</evidence>
<feature type="transmembrane region" description="Helical" evidence="1">
    <location>
        <begin position="52"/>
        <end position="70"/>
    </location>
</feature>
<accession>A0A7R7ID08</accession>
<dbReference type="GO" id="GO:0004175">
    <property type="term" value="F:endopeptidase activity"/>
    <property type="evidence" value="ECO:0007669"/>
    <property type="project" value="UniProtKB-ARBA"/>
</dbReference>
<gene>
    <name evidence="3" type="ORF">bsdtb5_17060</name>
</gene>
<reference evidence="3 4" key="1">
    <citation type="submission" date="2020-11" db="EMBL/GenBank/DDBJ databases">
        <title>Draft genome sequencing of a Lachnospiraceae strain isolated from anoxic soil subjected to BSD treatment.</title>
        <authorList>
            <person name="Uek A."/>
            <person name="Tonouchi A."/>
        </authorList>
    </citation>
    <scope>NUCLEOTIDE SEQUENCE [LARGE SCALE GENOMIC DNA]</scope>
    <source>
        <strain evidence="3 4">TB5</strain>
    </source>
</reference>
<proteinExistence type="predicted"/>
<feature type="transmembrane region" description="Helical" evidence="1">
    <location>
        <begin position="170"/>
        <end position="191"/>
    </location>
</feature>
<keyword evidence="1" id="KW-1133">Transmembrane helix</keyword>
<feature type="transmembrane region" description="Helical" evidence="1">
    <location>
        <begin position="112"/>
        <end position="129"/>
    </location>
</feature>
<evidence type="ECO:0000256" key="1">
    <source>
        <dbReference type="SAM" id="Phobius"/>
    </source>
</evidence>
<protein>
    <recommendedName>
        <fullName evidence="2">CAAX prenyl protease 2/Lysostaphin resistance protein A-like domain-containing protein</fullName>
    </recommendedName>
</protein>
<dbReference type="Proteomes" id="UP000595897">
    <property type="component" value="Chromosome"/>
</dbReference>
<keyword evidence="1" id="KW-0812">Transmembrane</keyword>
<dbReference type="KEGG" id="ahb:bsdtb5_17060"/>